<reference evidence="1" key="1">
    <citation type="submission" date="2015-10" db="EMBL/GenBank/DDBJ databases">
        <title>EvidentialGene: Evidence-directed Construction of Complete mRNA Transcriptomes without Genomes.</title>
        <authorList>
            <person name="Gilbert D.G."/>
        </authorList>
    </citation>
    <scope>NUCLEOTIDE SEQUENCE</scope>
</reference>
<name>A0A0P6H3G2_9CRUS</name>
<organism evidence="1">
    <name type="scientific">Daphnia magna</name>
    <dbReference type="NCBI Taxonomy" id="35525"/>
    <lineage>
        <taxon>Eukaryota</taxon>
        <taxon>Metazoa</taxon>
        <taxon>Ecdysozoa</taxon>
        <taxon>Arthropoda</taxon>
        <taxon>Crustacea</taxon>
        <taxon>Branchiopoda</taxon>
        <taxon>Diplostraca</taxon>
        <taxon>Cladocera</taxon>
        <taxon>Anomopoda</taxon>
        <taxon>Daphniidae</taxon>
        <taxon>Daphnia</taxon>
    </lineage>
</organism>
<dbReference type="AlphaFoldDB" id="A0A0P6H3G2"/>
<protein>
    <submittedName>
        <fullName evidence="1">Uncharacterized protein</fullName>
    </submittedName>
</protein>
<sequence>MVNRGNIRSMSCKIHCSDGFNGYSPLVNNFTVKYQQQKQADLLLQYIGYIYIFFSICTNEDHYDEDNTPS</sequence>
<proteinExistence type="predicted"/>
<evidence type="ECO:0000313" key="1">
    <source>
        <dbReference type="EMBL" id="JAN70090.1"/>
    </source>
</evidence>
<accession>A0A0P6H3G2</accession>
<dbReference type="EMBL" id="GDIQ01024647">
    <property type="protein sequence ID" value="JAN70090.1"/>
    <property type="molecule type" value="Transcribed_RNA"/>
</dbReference>